<keyword evidence="8" id="KW-0472">Membrane</keyword>
<keyword evidence="7" id="KW-0626">Porin</keyword>
<dbReference type="Gene3D" id="2.40.170.10">
    <property type="entry name" value="Porin, LamB type"/>
    <property type="match status" value="1"/>
</dbReference>
<evidence type="ECO:0000256" key="5">
    <source>
        <dbReference type="ARBA" id="ARBA00022692"/>
    </source>
</evidence>
<accession>Q2IH40</accession>
<dbReference type="PANTHER" id="PTHR38762">
    <property type="entry name" value="CRYPTIC OUTER MEMBRANE PORIN BGLH-RELATED"/>
    <property type="match status" value="1"/>
</dbReference>
<evidence type="ECO:0000313" key="11">
    <source>
        <dbReference type="EMBL" id="ABC83896.1"/>
    </source>
</evidence>
<evidence type="ECO:0000256" key="3">
    <source>
        <dbReference type="ARBA" id="ARBA00022448"/>
    </source>
</evidence>
<dbReference type="GO" id="GO:0015144">
    <property type="term" value="F:carbohydrate transmembrane transporter activity"/>
    <property type="evidence" value="ECO:0007669"/>
    <property type="project" value="TreeGrafter"/>
</dbReference>
<reference evidence="11 12" key="1">
    <citation type="submission" date="2006-01" db="EMBL/GenBank/DDBJ databases">
        <title>Complete sequence of Anaeromyxobacter dehalogenans 2CP-C.</title>
        <authorList>
            <consortium name="US DOE Joint Genome Institute"/>
            <person name="Copeland A."/>
            <person name="Lucas S."/>
            <person name="Lapidus A."/>
            <person name="Barry K."/>
            <person name="Detter J.C."/>
            <person name="Glavina T."/>
            <person name="Hammon N."/>
            <person name="Israni S."/>
            <person name="Pitluck S."/>
            <person name="Brettin T."/>
            <person name="Bruce D."/>
            <person name="Han C."/>
            <person name="Tapia R."/>
            <person name="Gilna P."/>
            <person name="Kiss H."/>
            <person name="Schmutz J."/>
            <person name="Larimer F."/>
            <person name="Land M."/>
            <person name="Kyrpides N."/>
            <person name="Anderson I."/>
            <person name="Sanford R.A."/>
            <person name="Ritalahti K.M."/>
            <person name="Thomas H.S."/>
            <person name="Kirby J.R."/>
            <person name="Zhulin I.B."/>
            <person name="Loeffler F.E."/>
            <person name="Richardson P."/>
        </authorList>
    </citation>
    <scope>NUCLEOTIDE SEQUENCE [LARGE SCALE GENOMIC DNA]</scope>
    <source>
        <strain evidence="11 12">2CP-C</strain>
    </source>
</reference>
<evidence type="ECO:0000256" key="6">
    <source>
        <dbReference type="ARBA" id="ARBA00023065"/>
    </source>
</evidence>
<dbReference type="InterPro" id="IPR050286">
    <property type="entry name" value="G_neg_Bact_CarbUptk_Porin"/>
</dbReference>
<proteinExistence type="inferred from homology"/>
<evidence type="ECO:0000256" key="2">
    <source>
        <dbReference type="ARBA" id="ARBA00007055"/>
    </source>
</evidence>
<dbReference type="RefSeq" id="WP_011423178.1">
    <property type="nucleotide sequence ID" value="NC_007760.1"/>
</dbReference>
<dbReference type="GO" id="GO:0046930">
    <property type="term" value="C:pore complex"/>
    <property type="evidence" value="ECO:0007669"/>
    <property type="project" value="UniProtKB-KW"/>
</dbReference>
<dbReference type="GO" id="GO:0015288">
    <property type="term" value="F:porin activity"/>
    <property type="evidence" value="ECO:0007669"/>
    <property type="project" value="UniProtKB-KW"/>
</dbReference>
<sequence length="463" mass="50950">MNARKTLVGILAAAIAFTAIPAQALELHGYLRSGIGGNEKSGNQVCFGTAPLNYKFRLGNECETYGELEFSQVLYKDRSGVQFSYVGMLAYKTGGMRDAEYLNGVDKWIPDNDGNWFPAARRVPGTDFLLRQNYVQATGIPFLGGASVWAGSRYFHRNDLHILDFYYWDPSGPGAGVEDIDLAGFAKLAVSVFQSKGGWGTGYTGNDKLSVWRPDIRVYGIPFFGGGSLEVGLDLNIMSGQNTAIGSQADSQHVSPMVTVQHVQSGLLGGFNKLAFQWGQGTIAPLSRMPEPQNTKDAKHWRIVEQLVAQPNDRFSGMLAVVYEDSSMQYGGEDMYNSFRSLSAGVRPVWNVMDYFKLQAEVGYQSFKPKNQGSLPNKDRGDLWKFTIAPTIAPLPSPGGSFFTRPELRLFATYAAWNKAEANYLQNYNSVVWFAGPNGNGPASVYGDQRHGLTFGAQVETWF</sequence>
<dbReference type="KEGG" id="ade:Adeh_4132"/>
<dbReference type="GO" id="GO:0015774">
    <property type="term" value="P:polysaccharide transport"/>
    <property type="evidence" value="ECO:0007669"/>
    <property type="project" value="TreeGrafter"/>
</dbReference>
<protein>
    <submittedName>
        <fullName evidence="11">Porin, LamB type</fullName>
    </submittedName>
</protein>
<keyword evidence="10" id="KW-0732">Signal</keyword>
<dbReference type="Pfam" id="PF02264">
    <property type="entry name" value="LamB"/>
    <property type="match status" value="1"/>
</dbReference>
<dbReference type="HOGENOM" id="CLU_032473_4_1_7"/>
<keyword evidence="3" id="KW-0813">Transport</keyword>
<dbReference type="GO" id="GO:0009279">
    <property type="term" value="C:cell outer membrane"/>
    <property type="evidence" value="ECO:0007669"/>
    <property type="project" value="UniProtKB-SubCell"/>
</dbReference>
<dbReference type="PANTHER" id="PTHR38762:SF1">
    <property type="entry name" value="CRYPTIC OUTER MEMBRANE PORIN BGLH-RELATED"/>
    <property type="match status" value="1"/>
</dbReference>
<comment type="similarity">
    <text evidence="2">Belongs to the porin LamB (TC 1.B.3) family.</text>
</comment>
<dbReference type="GO" id="GO:0006811">
    <property type="term" value="P:monoatomic ion transport"/>
    <property type="evidence" value="ECO:0007669"/>
    <property type="project" value="UniProtKB-KW"/>
</dbReference>
<dbReference type="AlphaFoldDB" id="Q2IH40"/>
<dbReference type="InterPro" id="IPR003192">
    <property type="entry name" value="Porin_LamB"/>
</dbReference>
<evidence type="ECO:0000313" key="12">
    <source>
        <dbReference type="Proteomes" id="UP000001935"/>
    </source>
</evidence>
<evidence type="ECO:0000256" key="7">
    <source>
        <dbReference type="ARBA" id="ARBA00023114"/>
    </source>
</evidence>
<keyword evidence="4" id="KW-1134">Transmembrane beta strand</keyword>
<dbReference type="Proteomes" id="UP000001935">
    <property type="component" value="Chromosome"/>
</dbReference>
<name>Q2IH40_ANADE</name>
<gene>
    <name evidence="11" type="ordered locus">Adeh_4132</name>
</gene>
<comment type="subcellular location">
    <subcellularLocation>
        <location evidence="1">Cell outer membrane</location>
        <topology evidence="1">Multi-pass membrane protein</topology>
    </subcellularLocation>
</comment>
<dbReference type="SUPFAM" id="SSF56935">
    <property type="entry name" value="Porins"/>
    <property type="match status" value="1"/>
</dbReference>
<dbReference type="EMBL" id="CP000251">
    <property type="protein sequence ID" value="ABC83896.1"/>
    <property type="molecule type" value="Genomic_DNA"/>
</dbReference>
<evidence type="ECO:0000256" key="4">
    <source>
        <dbReference type="ARBA" id="ARBA00022452"/>
    </source>
</evidence>
<evidence type="ECO:0000256" key="9">
    <source>
        <dbReference type="ARBA" id="ARBA00023237"/>
    </source>
</evidence>
<keyword evidence="9" id="KW-0998">Cell outer membrane</keyword>
<keyword evidence="6" id="KW-0406">Ion transport</keyword>
<evidence type="ECO:0000256" key="1">
    <source>
        <dbReference type="ARBA" id="ARBA00004571"/>
    </source>
</evidence>
<evidence type="ECO:0000256" key="8">
    <source>
        <dbReference type="ARBA" id="ARBA00023136"/>
    </source>
</evidence>
<feature type="signal peptide" evidence="10">
    <location>
        <begin position="1"/>
        <end position="24"/>
    </location>
</feature>
<feature type="chain" id="PRO_5004210152" evidence="10">
    <location>
        <begin position="25"/>
        <end position="463"/>
    </location>
</feature>
<evidence type="ECO:0000256" key="10">
    <source>
        <dbReference type="SAM" id="SignalP"/>
    </source>
</evidence>
<dbReference type="OrthoDB" id="5493648at2"/>
<dbReference type="InterPro" id="IPR036998">
    <property type="entry name" value="Porin_LamB_sf"/>
</dbReference>
<organism evidence="11 12">
    <name type="scientific">Anaeromyxobacter dehalogenans (strain 2CP-C)</name>
    <dbReference type="NCBI Taxonomy" id="290397"/>
    <lineage>
        <taxon>Bacteria</taxon>
        <taxon>Pseudomonadati</taxon>
        <taxon>Myxococcota</taxon>
        <taxon>Myxococcia</taxon>
        <taxon>Myxococcales</taxon>
        <taxon>Cystobacterineae</taxon>
        <taxon>Anaeromyxobacteraceae</taxon>
        <taxon>Anaeromyxobacter</taxon>
    </lineage>
</organism>
<dbReference type="eggNOG" id="COG4580">
    <property type="taxonomic scope" value="Bacteria"/>
</dbReference>
<keyword evidence="5" id="KW-0812">Transmembrane</keyword>
<dbReference type="STRING" id="290397.Adeh_4132"/>